<dbReference type="Gene3D" id="3.90.1140.10">
    <property type="entry name" value="Cyclic phosphodiesterase"/>
    <property type="match status" value="1"/>
</dbReference>
<feature type="active site" description="Proton acceptor" evidence="2">
    <location>
        <position position="119"/>
    </location>
</feature>
<keyword evidence="4" id="KW-1185">Reference proteome</keyword>
<dbReference type="EMBL" id="CP027665">
    <property type="protein sequence ID" value="AVO39011.1"/>
    <property type="molecule type" value="Genomic_DNA"/>
</dbReference>
<dbReference type="GO" id="GO:0004113">
    <property type="term" value="F:2',3'-cyclic-nucleotide 3'-phosphodiesterase activity"/>
    <property type="evidence" value="ECO:0007669"/>
    <property type="project" value="InterPro"/>
</dbReference>
<dbReference type="InterPro" id="IPR004175">
    <property type="entry name" value="RNA_CPDase"/>
</dbReference>
<gene>
    <name evidence="3" type="primary">thpR</name>
    <name evidence="3" type="ORF">C6Y53_15710</name>
</gene>
<dbReference type="NCBIfam" id="TIGR02258">
    <property type="entry name" value="2_5_ligase"/>
    <property type="match status" value="1"/>
</dbReference>
<reference evidence="4" key="1">
    <citation type="submission" date="2018-03" db="EMBL/GenBank/DDBJ databases">
        <title>Genomic analysis of the strain SH-1 isolated from shrimp intestine.</title>
        <authorList>
            <person name="Kim Y.-S."/>
            <person name="Kim S.-E."/>
            <person name="Kim K.-H."/>
        </authorList>
    </citation>
    <scope>NUCLEOTIDE SEQUENCE [LARGE SCALE GENOMIC DNA]</scope>
    <source>
        <strain evidence="4">SH-1</strain>
    </source>
</reference>
<dbReference type="PANTHER" id="PTHR35561">
    <property type="entry name" value="RNA 2',3'-CYCLIC PHOSPHODIESTERASE"/>
    <property type="match status" value="1"/>
</dbReference>
<dbReference type="PANTHER" id="PTHR35561:SF1">
    <property type="entry name" value="RNA 2',3'-CYCLIC PHOSPHODIESTERASE"/>
    <property type="match status" value="1"/>
</dbReference>
<feature type="short sequence motif" description="HXTX 1" evidence="2">
    <location>
        <begin position="36"/>
        <end position="39"/>
    </location>
</feature>
<comment type="catalytic activity">
    <reaction evidence="2">
        <text>a 3'-end 2',3'-cyclophospho-ribonucleotide-RNA + H2O = a 3'-end 2'-phospho-ribonucleotide-RNA + H(+)</text>
        <dbReference type="Rhea" id="RHEA:11828"/>
        <dbReference type="Rhea" id="RHEA-COMP:10464"/>
        <dbReference type="Rhea" id="RHEA-COMP:17353"/>
        <dbReference type="ChEBI" id="CHEBI:15377"/>
        <dbReference type="ChEBI" id="CHEBI:15378"/>
        <dbReference type="ChEBI" id="CHEBI:83064"/>
        <dbReference type="ChEBI" id="CHEBI:173113"/>
        <dbReference type="EC" id="3.1.4.58"/>
    </reaction>
</comment>
<dbReference type="InterPro" id="IPR009097">
    <property type="entry name" value="Cyclic_Pdiesterase"/>
</dbReference>
<comment type="similarity">
    <text evidence="2">Belongs to the 2H phosphoesterase superfamily. ThpR family.</text>
</comment>
<feature type="active site" description="Proton donor" evidence="2">
    <location>
        <position position="36"/>
    </location>
</feature>
<name>A0A2S0MTF9_9RHOB</name>
<protein>
    <recommendedName>
        <fullName evidence="2">RNA 2',3'-cyclic phosphodiesterase</fullName>
        <shortName evidence="2">RNA 2',3'-CPDase</shortName>
        <ecNumber evidence="2">3.1.4.58</ecNumber>
    </recommendedName>
</protein>
<feature type="short sequence motif" description="HXTX 2" evidence="2">
    <location>
        <begin position="119"/>
        <end position="122"/>
    </location>
</feature>
<dbReference type="Pfam" id="PF13563">
    <property type="entry name" value="2_5_RNA_ligase2"/>
    <property type="match status" value="1"/>
</dbReference>
<dbReference type="AlphaFoldDB" id="A0A2S0MTF9"/>
<dbReference type="RefSeq" id="WP_106473321.1">
    <property type="nucleotide sequence ID" value="NZ_CP027665.1"/>
</dbReference>
<dbReference type="EC" id="3.1.4.58" evidence="2"/>
<comment type="function">
    <text evidence="2">Hydrolyzes RNA 2',3'-cyclic phosphodiester to an RNA 2'-phosphomonoester.</text>
</comment>
<dbReference type="GO" id="GO:0008664">
    <property type="term" value="F:RNA 2',3'-cyclic 3'-phosphodiesterase activity"/>
    <property type="evidence" value="ECO:0007669"/>
    <property type="project" value="UniProtKB-EC"/>
</dbReference>
<dbReference type="KEGG" id="thas:C6Y53_15710"/>
<organism evidence="3 4">
    <name type="scientific">Pukyongiella litopenaei</name>
    <dbReference type="NCBI Taxonomy" id="2605946"/>
    <lineage>
        <taxon>Bacteria</taxon>
        <taxon>Pseudomonadati</taxon>
        <taxon>Pseudomonadota</taxon>
        <taxon>Alphaproteobacteria</taxon>
        <taxon>Rhodobacterales</taxon>
        <taxon>Paracoccaceae</taxon>
        <taxon>Pukyongiella</taxon>
    </lineage>
</organism>
<sequence length="176" mass="18444">MRAFVAIPVPDAVAASLAALQARLPGGRRVPRENLHLTLAFLDDQPEPALEELHGELGDLGAAAFDLTLAGLGVFGGDRPRLLYADIAPNTALSDLHRAVMGAARRAGMQLPRRRFHPHVTLARFGAGDAAGLGGFIAAHGATPLPGFRATGFGLYRSILRPDGAVHDMLAGYNLG</sequence>
<evidence type="ECO:0000313" key="3">
    <source>
        <dbReference type="EMBL" id="AVO39011.1"/>
    </source>
</evidence>
<keyword evidence="1 2" id="KW-0378">Hydrolase</keyword>
<proteinExistence type="inferred from homology"/>
<evidence type="ECO:0000256" key="1">
    <source>
        <dbReference type="ARBA" id="ARBA00022801"/>
    </source>
</evidence>
<dbReference type="SUPFAM" id="SSF55144">
    <property type="entry name" value="LigT-like"/>
    <property type="match status" value="1"/>
</dbReference>
<dbReference type="HAMAP" id="MF_01940">
    <property type="entry name" value="RNA_CPDase"/>
    <property type="match status" value="1"/>
</dbReference>
<dbReference type="Proteomes" id="UP000237655">
    <property type="component" value="Chromosome"/>
</dbReference>
<evidence type="ECO:0000256" key="2">
    <source>
        <dbReference type="HAMAP-Rule" id="MF_01940"/>
    </source>
</evidence>
<accession>A0A2S0MTF9</accession>
<evidence type="ECO:0000313" key="4">
    <source>
        <dbReference type="Proteomes" id="UP000237655"/>
    </source>
</evidence>